<evidence type="ECO:0000313" key="3">
    <source>
        <dbReference type="Proteomes" id="UP000245021"/>
    </source>
</evidence>
<evidence type="ECO:0000256" key="1">
    <source>
        <dbReference type="SAM" id="SignalP"/>
    </source>
</evidence>
<protein>
    <submittedName>
        <fullName evidence="2">Alpha/beta hydrolase</fullName>
    </submittedName>
</protein>
<dbReference type="OrthoDB" id="2243020at2"/>
<comment type="caution">
    <text evidence="2">The sequence shown here is derived from an EMBL/GenBank/DDBJ whole genome shotgun (WGS) entry which is preliminary data.</text>
</comment>
<feature type="chain" id="PRO_5038837567" evidence="1">
    <location>
        <begin position="28"/>
        <end position="287"/>
    </location>
</feature>
<organism evidence="2 3">
    <name type="scientific">Lactococcus termiticola</name>
    <dbReference type="NCBI Taxonomy" id="2169526"/>
    <lineage>
        <taxon>Bacteria</taxon>
        <taxon>Bacillati</taxon>
        <taxon>Bacillota</taxon>
        <taxon>Bacilli</taxon>
        <taxon>Lactobacillales</taxon>
        <taxon>Streptococcaceae</taxon>
        <taxon>Lactococcus</taxon>
    </lineage>
</organism>
<name>A0A2R5HKK7_9LACT</name>
<dbReference type="RefSeq" id="WP_109246080.1">
    <property type="nucleotide sequence ID" value="NZ_BFFO01000007.1"/>
</dbReference>
<dbReference type="Pfam" id="PF06028">
    <property type="entry name" value="DUF915"/>
    <property type="match status" value="1"/>
</dbReference>
<evidence type="ECO:0000313" key="2">
    <source>
        <dbReference type="EMBL" id="GBG97121.1"/>
    </source>
</evidence>
<dbReference type="EMBL" id="BFFO01000007">
    <property type="protein sequence ID" value="GBG97121.1"/>
    <property type="molecule type" value="Genomic_DNA"/>
</dbReference>
<keyword evidence="3" id="KW-1185">Reference proteome</keyword>
<sequence>MKKTVKISLSIATGLALLAGGFASGIAYSNATHEPPAEKSGGKLTIYPTIYITGSDGQISSIDPMITEILKDKTVHAERGLEIVVNKDNSLKVSGKLDKRSHNPIIEVGMEKGTNNSTKYEEALHAVMSYLAGKYDVPYVNVMGYSAGGSGVYHYLIDYSFDRSLPPVKKFLSLDGQYNASTAQPDQDYKEVLQTGAKIQSKYYKFWLDNYQKLSPDIQVSFLAGNYNTKEETDGVVPWADTFSVYWLLQKNGNPVSYHIFDGPYSDHAHVAQNEKAINYAKVFFYQ</sequence>
<dbReference type="AlphaFoldDB" id="A0A2R5HKK7"/>
<accession>A0A2R5HKK7</accession>
<dbReference type="InterPro" id="IPR029058">
    <property type="entry name" value="AB_hydrolase_fold"/>
</dbReference>
<dbReference type="InterPro" id="IPR010315">
    <property type="entry name" value="DUF915_hydro-like"/>
</dbReference>
<dbReference type="Gene3D" id="3.40.50.1820">
    <property type="entry name" value="alpha/beta hydrolase"/>
    <property type="match status" value="1"/>
</dbReference>
<proteinExistence type="predicted"/>
<dbReference type="GO" id="GO:0016787">
    <property type="term" value="F:hydrolase activity"/>
    <property type="evidence" value="ECO:0007669"/>
    <property type="project" value="UniProtKB-KW"/>
</dbReference>
<dbReference type="Proteomes" id="UP000245021">
    <property type="component" value="Unassembled WGS sequence"/>
</dbReference>
<reference evidence="2 3" key="1">
    <citation type="journal article" date="2018" name="Genome Announc.">
        <title>Draft Genome Sequence of Lactococcus sp. Strain NtB2 (JCM 32569), Isolated from the Gut of the Higher Termite Nasutitermes takasagoensis.</title>
        <authorList>
            <person name="Noda S."/>
            <person name="Aihara C."/>
            <person name="Yuki M."/>
            <person name="Ohkuma M."/>
        </authorList>
    </citation>
    <scope>NUCLEOTIDE SEQUENCE [LARGE SCALE GENOMIC DNA]</scope>
    <source>
        <strain evidence="2 3">NtB2</strain>
    </source>
</reference>
<gene>
    <name evidence="2" type="ORF">NtB2_01258</name>
</gene>
<dbReference type="SUPFAM" id="SSF53474">
    <property type="entry name" value="alpha/beta-Hydrolases"/>
    <property type="match status" value="1"/>
</dbReference>
<feature type="signal peptide" evidence="1">
    <location>
        <begin position="1"/>
        <end position="27"/>
    </location>
</feature>
<keyword evidence="1" id="KW-0732">Signal</keyword>
<keyword evidence="2" id="KW-0378">Hydrolase</keyword>